<dbReference type="AlphaFoldDB" id="A0A0F9TUG0"/>
<evidence type="ECO:0000313" key="1">
    <source>
        <dbReference type="EMBL" id="KKN45003.1"/>
    </source>
</evidence>
<proteinExistence type="predicted"/>
<comment type="caution">
    <text evidence="1">The sequence shown here is derived from an EMBL/GenBank/DDBJ whole genome shotgun (WGS) entry which is preliminary data.</text>
</comment>
<dbReference type="EMBL" id="LAZR01001417">
    <property type="protein sequence ID" value="KKN45003.1"/>
    <property type="molecule type" value="Genomic_DNA"/>
</dbReference>
<reference evidence="1" key="1">
    <citation type="journal article" date="2015" name="Nature">
        <title>Complex archaea that bridge the gap between prokaryotes and eukaryotes.</title>
        <authorList>
            <person name="Spang A."/>
            <person name="Saw J.H."/>
            <person name="Jorgensen S.L."/>
            <person name="Zaremba-Niedzwiedzka K."/>
            <person name="Martijn J."/>
            <person name="Lind A.E."/>
            <person name="van Eijk R."/>
            <person name="Schleper C."/>
            <person name="Guy L."/>
            <person name="Ettema T.J."/>
        </authorList>
    </citation>
    <scope>NUCLEOTIDE SEQUENCE</scope>
</reference>
<sequence>MKCPHCKKEIEDDPSKWLNVPELKISVEIEVHDKDKSWDELNLSKREKELLTAEQCIWLANSKYAKKLKMDGSSSEDDFFIQQPFNLSRKNNYVARFYADSDYADLDCYWGSGDSGSTLGVRFVRKKISKVRKK</sequence>
<protein>
    <recommendedName>
        <fullName evidence="2">DUF1566 domain-containing protein</fullName>
    </recommendedName>
</protein>
<evidence type="ECO:0008006" key="2">
    <source>
        <dbReference type="Google" id="ProtNLM"/>
    </source>
</evidence>
<gene>
    <name evidence="1" type="ORF">LCGC14_0687640</name>
</gene>
<accession>A0A0F9TUG0</accession>
<name>A0A0F9TUG0_9ZZZZ</name>
<organism evidence="1">
    <name type="scientific">marine sediment metagenome</name>
    <dbReference type="NCBI Taxonomy" id="412755"/>
    <lineage>
        <taxon>unclassified sequences</taxon>
        <taxon>metagenomes</taxon>
        <taxon>ecological metagenomes</taxon>
    </lineage>
</organism>